<sequence>MWIAPEYKVINTASEVTMYAYIAKNDKNGK</sequence>
<evidence type="ECO:0000313" key="2">
    <source>
        <dbReference type="Proteomes" id="UP000769780"/>
    </source>
</evidence>
<keyword evidence="2" id="KW-1185">Reference proteome</keyword>
<reference evidence="1 2" key="1">
    <citation type="submission" date="2020-07" db="EMBL/GenBank/DDBJ databases">
        <title>Fungal Genomes of the International Space Station.</title>
        <authorList>
            <person name="Seuylemezian A."/>
            <person name="Singh N.K."/>
            <person name="Wood J."/>
            <person name="Venkateswaran K."/>
        </authorList>
    </citation>
    <scope>NUCLEOTIDE SEQUENCE [LARGE SCALE GENOMIC DNA]</scope>
    <source>
        <strain evidence="1 2">PL-B2</strain>
    </source>
</reference>
<name>A0ABS7K1K2_9BACI</name>
<evidence type="ECO:0000313" key="1">
    <source>
        <dbReference type="EMBL" id="MBY0096132.1"/>
    </source>
</evidence>
<dbReference type="EMBL" id="JACWFH010000007">
    <property type="protein sequence ID" value="MBY0096132.1"/>
    <property type="molecule type" value="Genomic_DNA"/>
</dbReference>
<gene>
    <name evidence="1" type="primary">pqqA</name>
    <name evidence="1" type="ORF">H0185_04855</name>
</gene>
<dbReference type="Proteomes" id="UP000769780">
    <property type="component" value="Unassembled WGS sequence"/>
</dbReference>
<organism evidence="1 2">
    <name type="scientific">Mesobacillus maritimus</name>
    <dbReference type="NCBI Taxonomy" id="1643336"/>
    <lineage>
        <taxon>Bacteria</taxon>
        <taxon>Bacillati</taxon>
        <taxon>Bacillota</taxon>
        <taxon>Bacilli</taxon>
        <taxon>Bacillales</taxon>
        <taxon>Bacillaceae</taxon>
        <taxon>Mesobacillus</taxon>
    </lineage>
</organism>
<protein>
    <submittedName>
        <fullName evidence="1">Pyrroloquinoline quinone peptide PqqA</fullName>
    </submittedName>
</protein>
<dbReference type="RefSeq" id="WP_221871712.1">
    <property type="nucleotide sequence ID" value="NZ_JACWFH010000007.1"/>
</dbReference>
<accession>A0ABS7K1K2</accession>
<proteinExistence type="predicted"/>
<comment type="caution">
    <text evidence="1">The sequence shown here is derived from an EMBL/GenBank/DDBJ whole genome shotgun (WGS) entry which is preliminary data.</text>
</comment>